<dbReference type="InterPro" id="IPR017907">
    <property type="entry name" value="Znf_RING_CS"/>
</dbReference>
<feature type="domain" description="Pex N-terminal" evidence="18">
    <location>
        <begin position="46"/>
        <end position="233"/>
    </location>
</feature>
<evidence type="ECO:0000256" key="9">
    <source>
        <dbReference type="ARBA" id="ARBA00022786"/>
    </source>
</evidence>
<dbReference type="GO" id="GO:0016562">
    <property type="term" value="P:protein import into peroxisome matrix, receptor recycling"/>
    <property type="evidence" value="ECO:0007669"/>
    <property type="project" value="UniProtKB-ARBA"/>
</dbReference>
<evidence type="ECO:0000256" key="3">
    <source>
        <dbReference type="ARBA" id="ARBA00008704"/>
    </source>
</evidence>
<evidence type="ECO:0000256" key="8">
    <source>
        <dbReference type="ARBA" id="ARBA00022771"/>
    </source>
</evidence>
<dbReference type="PANTHER" id="PTHR48178">
    <property type="entry name" value="PEROXISOME BIOGENESIS FACTOR 2"/>
    <property type="match status" value="1"/>
</dbReference>
<comment type="pathway">
    <text evidence="2">Protein modification; protein ubiquitination.</text>
</comment>
<evidence type="ECO:0000256" key="5">
    <source>
        <dbReference type="ARBA" id="ARBA00022679"/>
    </source>
</evidence>
<keyword evidence="10" id="KW-0862">Zinc</keyword>
<keyword evidence="13" id="KW-0472">Membrane</keyword>
<keyword evidence="14" id="KW-0576">Peroxisome</keyword>
<dbReference type="GO" id="GO:0005778">
    <property type="term" value="C:peroxisomal membrane"/>
    <property type="evidence" value="ECO:0007669"/>
    <property type="project" value="UniProtKB-SubCell"/>
</dbReference>
<evidence type="ECO:0000256" key="14">
    <source>
        <dbReference type="ARBA" id="ARBA00023140"/>
    </source>
</evidence>
<accession>A0A9W8M2S2</accession>
<dbReference type="SUPFAM" id="SSF57850">
    <property type="entry name" value="RING/U-box"/>
    <property type="match status" value="1"/>
</dbReference>
<dbReference type="PROSITE" id="PS00518">
    <property type="entry name" value="ZF_RING_1"/>
    <property type="match status" value="1"/>
</dbReference>
<dbReference type="Pfam" id="PF04757">
    <property type="entry name" value="Pex2_Pex12"/>
    <property type="match status" value="1"/>
</dbReference>
<sequence>MSANERPWAGAWTATLARVEPRLAKTPAPVVPRNARVSKLDSELLDSELADIIREPVSKSLSLLRPGLVEKYRLEMDTAIRALLFWLSVGSPSRRATYGQGLQNLRYADIGRGFSRRIHLLGMLTIGGPYVWAKVLGHMSLNGWADAPPSSLRNRVWRLLQRIERAAKIAAVVNFAAFLSMGQYRTLVERILGLRLVNARPQLVHSVSFEFLNRQLVWHAFTEFVMFAMPLINPSKARAWVVRNVRGLLRLPSASVDPEVKALPEDVCASCFVQAKKMAAEAVEYADEANTAVNPYETNCGHRYCYVCISTKMLAEAGECLCLRCGAKVDRIFQALDRQP</sequence>
<evidence type="ECO:0000256" key="4">
    <source>
        <dbReference type="ARBA" id="ARBA00022448"/>
    </source>
</evidence>
<evidence type="ECO:0000256" key="17">
    <source>
        <dbReference type="ARBA" id="ARBA00034523"/>
    </source>
</evidence>
<comment type="caution">
    <text evidence="19">The sequence shown here is derived from an EMBL/GenBank/DDBJ whole genome shotgun (WGS) entry which is preliminary data.</text>
</comment>
<evidence type="ECO:0000256" key="7">
    <source>
        <dbReference type="ARBA" id="ARBA00022723"/>
    </source>
</evidence>
<keyword evidence="12" id="KW-1133">Transmembrane helix</keyword>
<keyword evidence="5" id="KW-0808">Transferase</keyword>
<evidence type="ECO:0000256" key="10">
    <source>
        <dbReference type="ARBA" id="ARBA00022833"/>
    </source>
</evidence>
<gene>
    <name evidence="19" type="primary">PEX2</name>
    <name evidence="19" type="ORF">IWW36_000190</name>
</gene>
<dbReference type="InterPro" id="IPR013083">
    <property type="entry name" value="Znf_RING/FYVE/PHD"/>
</dbReference>
<dbReference type="Gene3D" id="3.30.40.10">
    <property type="entry name" value="Zinc/RING finger domain, C3HC4 (zinc finger)"/>
    <property type="match status" value="1"/>
</dbReference>
<proteinExistence type="inferred from homology"/>
<protein>
    <recommendedName>
        <fullName evidence="17">RING-type E3 ubiquitin transferase (cysteine targeting)</fullName>
        <ecNumber evidence="17">2.3.2.36</ecNumber>
    </recommendedName>
    <alternativeName>
        <fullName evidence="15">Peroxin-2</fullName>
    </alternativeName>
</protein>
<dbReference type="InterPro" id="IPR025654">
    <property type="entry name" value="PEX2/10"/>
</dbReference>
<dbReference type="GO" id="GO:0008270">
    <property type="term" value="F:zinc ion binding"/>
    <property type="evidence" value="ECO:0007669"/>
    <property type="project" value="UniProtKB-KW"/>
</dbReference>
<evidence type="ECO:0000256" key="13">
    <source>
        <dbReference type="ARBA" id="ARBA00023136"/>
    </source>
</evidence>
<keyword evidence="4" id="KW-0813">Transport</keyword>
<evidence type="ECO:0000256" key="6">
    <source>
        <dbReference type="ARBA" id="ARBA00022692"/>
    </source>
</evidence>
<evidence type="ECO:0000256" key="2">
    <source>
        <dbReference type="ARBA" id="ARBA00004906"/>
    </source>
</evidence>
<dbReference type="Proteomes" id="UP001139887">
    <property type="component" value="Unassembled WGS sequence"/>
</dbReference>
<comment type="subcellular location">
    <subcellularLocation>
        <location evidence="1">Peroxisome membrane</location>
        <topology evidence="1">Multi-pass membrane protein</topology>
    </subcellularLocation>
</comment>
<comment type="similarity">
    <text evidence="3">Belongs to the pex2/pex10/pex12 family.</text>
</comment>
<keyword evidence="6" id="KW-0812">Transmembrane</keyword>
<evidence type="ECO:0000256" key="11">
    <source>
        <dbReference type="ARBA" id="ARBA00022927"/>
    </source>
</evidence>
<evidence type="ECO:0000256" key="1">
    <source>
        <dbReference type="ARBA" id="ARBA00004585"/>
    </source>
</evidence>
<dbReference type="EC" id="2.3.2.36" evidence="17"/>
<dbReference type="GO" id="GO:0016567">
    <property type="term" value="P:protein ubiquitination"/>
    <property type="evidence" value="ECO:0007669"/>
    <property type="project" value="UniProtKB-ARBA"/>
</dbReference>
<dbReference type="PANTHER" id="PTHR48178:SF1">
    <property type="entry name" value="PEROXISOME BIOGENESIS FACTOR 2"/>
    <property type="match status" value="1"/>
</dbReference>
<comment type="catalytic activity">
    <reaction evidence="16">
        <text>[E2 ubiquitin-conjugating enzyme]-S-ubiquitinyl-L-cysteine + [acceptor protein]-L-cysteine = [E2 ubiquitin-conjugating enzyme]-L-cysteine + [acceptor protein]-S-ubiquitinyl-L-cysteine.</text>
        <dbReference type="EC" id="2.3.2.36"/>
    </reaction>
</comment>
<dbReference type="GO" id="GO:0061630">
    <property type="term" value="F:ubiquitin protein ligase activity"/>
    <property type="evidence" value="ECO:0007669"/>
    <property type="project" value="UniProtKB-EC"/>
</dbReference>
<reference evidence="19" key="1">
    <citation type="submission" date="2022-07" db="EMBL/GenBank/DDBJ databases">
        <title>Phylogenomic reconstructions and comparative analyses of Kickxellomycotina fungi.</title>
        <authorList>
            <person name="Reynolds N.K."/>
            <person name="Stajich J.E."/>
            <person name="Barry K."/>
            <person name="Grigoriev I.V."/>
            <person name="Crous P."/>
            <person name="Smith M.E."/>
        </authorList>
    </citation>
    <scope>NUCLEOTIDE SEQUENCE</scope>
    <source>
        <strain evidence="19">NRRL 1566</strain>
    </source>
</reference>
<keyword evidence="8" id="KW-0863">Zinc-finger</keyword>
<dbReference type="AlphaFoldDB" id="A0A9W8M2S2"/>
<evidence type="ECO:0000256" key="15">
    <source>
        <dbReference type="ARBA" id="ARBA00032511"/>
    </source>
</evidence>
<organism evidence="19 20">
    <name type="scientific">Coemansia brasiliensis</name>
    <dbReference type="NCBI Taxonomy" id="2650707"/>
    <lineage>
        <taxon>Eukaryota</taxon>
        <taxon>Fungi</taxon>
        <taxon>Fungi incertae sedis</taxon>
        <taxon>Zoopagomycota</taxon>
        <taxon>Kickxellomycotina</taxon>
        <taxon>Kickxellomycetes</taxon>
        <taxon>Kickxellales</taxon>
        <taxon>Kickxellaceae</taxon>
        <taxon>Coemansia</taxon>
    </lineage>
</organism>
<dbReference type="OrthoDB" id="1701437at2759"/>
<evidence type="ECO:0000256" key="16">
    <source>
        <dbReference type="ARBA" id="ARBA00034438"/>
    </source>
</evidence>
<evidence type="ECO:0000259" key="18">
    <source>
        <dbReference type="Pfam" id="PF04757"/>
    </source>
</evidence>
<dbReference type="InterPro" id="IPR006845">
    <property type="entry name" value="Pex_N"/>
</dbReference>
<keyword evidence="9" id="KW-0833">Ubl conjugation pathway</keyword>
<keyword evidence="7" id="KW-0479">Metal-binding</keyword>
<keyword evidence="11" id="KW-0653">Protein transport</keyword>
<evidence type="ECO:0000313" key="20">
    <source>
        <dbReference type="Proteomes" id="UP001139887"/>
    </source>
</evidence>
<keyword evidence="20" id="KW-1185">Reference proteome</keyword>
<name>A0A9W8M2S2_9FUNG</name>
<dbReference type="EMBL" id="JANBUW010000002">
    <property type="protein sequence ID" value="KAJ2852561.1"/>
    <property type="molecule type" value="Genomic_DNA"/>
</dbReference>
<evidence type="ECO:0000313" key="19">
    <source>
        <dbReference type="EMBL" id="KAJ2852561.1"/>
    </source>
</evidence>
<evidence type="ECO:0000256" key="12">
    <source>
        <dbReference type="ARBA" id="ARBA00022989"/>
    </source>
</evidence>